<evidence type="ECO:0000313" key="3">
    <source>
        <dbReference type="EMBL" id="KDS37373.1"/>
    </source>
</evidence>
<gene>
    <name evidence="3" type="ORF">M091_0706</name>
</gene>
<name>A0AB34LBI0_PARDI</name>
<dbReference type="GO" id="GO:0009103">
    <property type="term" value="P:lipopolysaccharide biosynthetic process"/>
    <property type="evidence" value="ECO:0007669"/>
    <property type="project" value="TreeGrafter"/>
</dbReference>
<protein>
    <submittedName>
        <fullName evidence="3">Glycosyl transferases group 1 family protein</fullName>
    </submittedName>
</protein>
<evidence type="ECO:0000259" key="2">
    <source>
        <dbReference type="Pfam" id="PF00534"/>
    </source>
</evidence>
<dbReference type="Proteomes" id="UP000027850">
    <property type="component" value="Unassembled WGS sequence"/>
</dbReference>
<proteinExistence type="predicted"/>
<dbReference type="InterPro" id="IPR001296">
    <property type="entry name" value="Glyco_trans_1"/>
</dbReference>
<dbReference type="PANTHER" id="PTHR46401">
    <property type="entry name" value="GLYCOSYLTRANSFERASE WBBK-RELATED"/>
    <property type="match status" value="1"/>
</dbReference>
<evidence type="ECO:0000256" key="1">
    <source>
        <dbReference type="ARBA" id="ARBA00022679"/>
    </source>
</evidence>
<dbReference type="Gene3D" id="3.40.50.2000">
    <property type="entry name" value="Glycogen Phosphorylase B"/>
    <property type="match status" value="2"/>
</dbReference>
<comment type="caution">
    <text evidence="3">The sequence shown here is derived from an EMBL/GenBank/DDBJ whole genome shotgun (WGS) entry which is preliminary data.</text>
</comment>
<dbReference type="EMBL" id="JNHK01000088">
    <property type="protein sequence ID" value="KDS37373.1"/>
    <property type="molecule type" value="Genomic_DNA"/>
</dbReference>
<accession>A0AB34LBI0</accession>
<sequence length="356" mass="41621">MCLIIILLMMDSYVLFTTIHPAPYMDIIIRSLKNEHNVQVLYKCEIDKYKRWKLYKGENGLFFSNMSFISLFRKVRNSKFVILGGWNSIMSLEIILLSILLHKKIAVFSDCPRSIRSKYSFFIKKYILFNLIDYLFCATHTTADFYSKYYNFNRKNMRFFPYGITFPSESNLCHINKFNEGGHIKIFIANNFYKRKGYSVVLKAFEILNNQNMLEKFDITIAGVGEESLFYRNKLSKLSRSIHFLDWLEPDEYYKYLDQTDIYIHASLFEPFGIPPLEAMARGKIVIVSDAVQSTCRLIKNGENGYLYSSYSPNELAEILRNISLGNISNYVLKAREDVVAMYDCDYGKIVSDCIN</sequence>
<reference evidence="3 4" key="1">
    <citation type="submission" date="2014-04" db="EMBL/GenBank/DDBJ databases">
        <authorList>
            <person name="Sears C."/>
            <person name="Carroll K."/>
            <person name="Sack B.R."/>
            <person name="Qadri F."/>
            <person name="Myers L.L."/>
            <person name="Chung G.-T."/>
            <person name="Escheverria P."/>
            <person name="Fraser C.M."/>
            <person name="Sadzewicz L."/>
            <person name="Shefchek K.A."/>
            <person name="Tallon L."/>
            <person name="Das S.P."/>
            <person name="Daugherty S."/>
            <person name="Mongodin E.F."/>
        </authorList>
    </citation>
    <scope>NUCLEOTIDE SEQUENCE [LARGE SCALE GENOMIC DNA]</scope>
    <source>
        <strain evidence="3 4">3776 D15 i</strain>
    </source>
</reference>
<dbReference type="AlphaFoldDB" id="A0AB34LBI0"/>
<dbReference type="GO" id="GO:0016757">
    <property type="term" value="F:glycosyltransferase activity"/>
    <property type="evidence" value="ECO:0007669"/>
    <property type="project" value="InterPro"/>
</dbReference>
<dbReference type="SUPFAM" id="SSF53756">
    <property type="entry name" value="UDP-Glycosyltransferase/glycogen phosphorylase"/>
    <property type="match status" value="1"/>
</dbReference>
<evidence type="ECO:0000313" key="4">
    <source>
        <dbReference type="Proteomes" id="UP000027850"/>
    </source>
</evidence>
<keyword evidence="1 3" id="KW-0808">Transferase</keyword>
<dbReference type="CDD" id="cd03801">
    <property type="entry name" value="GT4_PimA-like"/>
    <property type="match status" value="1"/>
</dbReference>
<feature type="domain" description="Glycosyl transferase family 1" evidence="2">
    <location>
        <begin position="181"/>
        <end position="324"/>
    </location>
</feature>
<organism evidence="3 4">
    <name type="scientific">Parabacteroides distasonis str. 3776 D15 i</name>
    <dbReference type="NCBI Taxonomy" id="1339342"/>
    <lineage>
        <taxon>Bacteria</taxon>
        <taxon>Pseudomonadati</taxon>
        <taxon>Bacteroidota</taxon>
        <taxon>Bacteroidia</taxon>
        <taxon>Bacteroidales</taxon>
        <taxon>Tannerellaceae</taxon>
        <taxon>Parabacteroides</taxon>
    </lineage>
</organism>
<dbReference type="PANTHER" id="PTHR46401:SF2">
    <property type="entry name" value="GLYCOSYLTRANSFERASE WBBK-RELATED"/>
    <property type="match status" value="1"/>
</dbReference>
<dbReference type="Pfam" id="PF00534">
    <property type="entry name" value="Glycos_transf_1"/>
    <property type="match status" value="1"/>
</dbReference>